<proteinExistence type="predicted"/>
<gene>
    <name evidence="1" type="ORF">NCTC13645_01285</name>
</gene>
<name>A0A380P2K6_WEIVI</name>
<evidence type="ECO:0000313" key="1">
    <source>
        <dbReference type="EMBL" id="SUP59034.1"/>
    </source>
</evidence>
<dbReference type="EMBL" id="UHIV01000004">
    <property type="protein sequence ID" value="SUP59034.1"/>
    <property type="molecule type" value="Genomic_DNA"/>
</dbReference>
<organism evidence="1 2">
    <name type="scientific">Weissella viridescens</name>
    <name type="common">Lactobacillus viridescens</name>
    <dbReference type="NCBI Taxonomy" id="1629"/>
    <lineage>
        <taxon>Bacteria</taxon>
        <taxon>Bacillati</taxon>
        <taxon>Bacillota</taxon>
        <taxon>Bacilli</taxon>
        <taxon>Lactobacillales</taxon>
        <taxon>Lactobacillaceae</taxon>
        <taxon>Weissella</taxon>
    </lineage>
</organism>
<accession>A0A380P2K6</accession>
<dbReference type="Proteomes" id="UP000254621">
    <property type="component" value="Unassembled WGS sequence"/>
</dbReference>
<reference evidence="1 2" key="1">
    <citation type="submission" date="2018-06" db="EMBL/GenBank/DDBJ databases">
        <authorList>
            <consortium name="Pathogen Informatics"/>
            <person name="Doyle S."/>
        </authorList>
    </citation>
    <scope>NUCLEOTIDE SEQUENCE [LARGE SCALE GENOMIC DNA]</scope>
    <source>
        <strain evidence="1 2">NCTC13645</strain>
    </source>
</reference>
<protein>
    <submittedName>
        <fullName evidence="1">Uncharacterized protein</fullName>
    </submittedName>
</protein>
<dbReference type="AlphaFoldDB" id="A0A380P2K6"/>
<evidence type="ECO:0000313" key="2">
    <source>
        <dbReference type="Proteomes" id="UP000254621"/>
    </source>
</evidence>
<sequence>MIDNYQTIRQEVEADLRDVFKKTTYERQSNTFEVTLQEILNRLQQNYHLSDAQTAFLYEQEVSAEISAVQPIQNVLTCYLS</sequence>